<keyword evidence="2" id="KW-0812">Transmembrane</keyword>
<feature type="region of interest" description="Disordered" evidence="5">
    <location>
        <begin position="315"/>
        <end position="365"/>
    </location>
</feature>
<evidence type="ECO:0000256" key="2">
    <source>
        <dbReference type="ARBA" id="ARBA00022692"/>
    </source>
</evidence>
<evidence type="ECO:0000259" key="6">
    <source>
        <dbReference type="Pfam" id="PF04116"/>
    </source>
</evidence>
<evidence type="ECO:0000256" key="1">
    <source>
        <dbReference type="ARBA" id="ARBA00004370"/>
    </source>
</evidence>
<dbReference type="EMBL" id="MU167286">
    <property type="protein sequence ID" value="KAG0144914.1"/>
    <property type="molecule type" value="Genomic_DNA"/>
</dbReference>
<keyword evidence="8" id="KW-1185">Reference proteome</keyword>
<dbReference type="GO" id="GO:0016020">
    <property type="term" value="C:membrane"/>
    <property type="evidence" value="ECO:0007669"/>
    <property type="project" value="UniProtKB-SubCell"/>
</dbReference>
<comment type="subcellular location">
    <subcellularLocation>
        <location evidence="1">Membrane</location>
    </subcellularLocation>
</comment>
<proteinExistence type="predicted"/>
<feature type="domain" description="Fatty acid hydroxylase" evidence="6">
    <location>
        <begin position="173"/>
        <end position="306"/>
    </location>
</feature>
<dbReference type="PANTHER" id="PTHR11863">
    <property type="entry name" value="STEROL DESATURASE"/>
    <property type="match status" value="1"/>
</dbReference>
<evidence type="ECO:0000256" key="3">
    <source>
        <dbReference type="ARBA" id="ARBA00022989"/>
    </source>
</evidence>
<dbReference type="InterPro" id="IPR006694">
    <property type="entry name" value="Fatty_acid_hydroxylase"/>
</dbReference>
<dbReference type="GO" id="GO:0005506">
    <property type="term" value="F:iron ion binding"/>
    <property type="evidence" value="ECO:0007669"/>
    <property type="project" value="InterPro"/>
</dbReference>
<dbReference type="OrthoDB" id="408954at2759"/>
<evidence type="ECO:0000256" key="5">
    <source>
        <dbReference type="SAM" id="MobiDB-lite"/>
    </source>
</evidence>
<reference evidence="7" key="1">
    <citation type="submission" date="2013-11" db="EMBL/GenBank/DDBJ databases">
        <title>Genome sequence of the fusiform rust pathogen reveals effectors for host alternation and coevolution with pine.</title>
        <authorList>
            <consortium name="DOE Joint Genome Institute"/>
            <person name="Smith K."/>
            <person name="Pendleton A."/>
            <person name="Kubisiak T."/>
            <person name="Anderson C."/>
            <person name="Salamov A."/>
            <person name="Aerts A."/>
            <person name="Riley R."/>
            <person name="Clum A."/>
            <person name="Lindquist E."/>
            <person name="Ence D."/>
            <person name="Campbell M."/>
            <person name="Kronenberg Z."/>
            <person name="Feau N."/>
            <person name="Dhillon B."/>
            <person name="Hamelin R."/>
            <person name="Burleigh J."/>
            <person name="Smith J."/>
            <person name="Yandell M."/>
            <person name="Nelson C."/>
            <person name="Grigoriev I."/>
            <person name="Davis J."/>
        </authorList>
    </citation>
    <scope>NUCLEOTIDE SEQUENCE</scope>
    <source>
        <strain evidence="7">G11</strain>
    </source>
</reference>
<dbReference type="InterPro" id="IPR050307">
    <property type="entry name" value="Sterol_Desaturase_Related"/>
</dbReference>
<dbReference type="GO" id="GO:0008610">
    <property type="term" value="P:lipid biosynthetic process"/>
    <property type="evidence" value="ECO:0007669"/>
    <property type="project" value="InterPro"/>
</dbReference>
<gene>
    <name evidence="7" type="ORF">CROQUDRAFT_659344</name>
</gene>
<name>A0A9P6NF54_9BASI</name>
<protein>
    <recommendedName>
        <fullName evidence="6">Fatty acid hydroxylase domain-containing protein</fullName>
    </recommendedName>
</protein>
<keyword evidence="3" id="KW-1133">Transmembrane helix</keyword>
<accession>A0A9P6NF54</accession>
<evidence type="ECO:0000313" key="8">
    <source>
        <dbReference type="Proteomes" id="UP000886653"/>
    </source>
</evidence>
<evidence type="ECO:0000313" key="7">
    <source>
        <dbReference type="EMBL" id="KAG0144914.1"/>
    </source>
</evidence>
<sequence length="365" mass="41984">MSNSTFRPIDPLTELVIPTEVQFPIYHFQRESVIPGINDTTLSVIVPLVAYWTVSIFFTLLDYLELPSVEKYRLHESAEVTSRNRVTRSDVVRAVVLQQVVQTILGLLCLEEPTSVIGRDYLGEMRSYAEPVSLLIRILLPPQHARWVLGRFGKQITQWTYWWAVPVLQYLWASFIMDTWQYFWHRAFHVNKFLYKHIHSVHHRLYCPYSFGALYNHPLEGFILDTLGALVAHLGSGMSIRQASVLFGLSTAKTVDDHCGLALPWDPLQHLFGNNADYHDIHHQQFGIKKNFSQPYFIHWDIILGTRMTRLEAQTRYGKRSTSSIKKPNQMEVHTDIRDVATITSSSSSSSSSPTSSDLLYSKEE</sequence>
<evidence type="ECO:0000256" key="4">
    <source>
        <dbReference type="ARBA" id="ARBA00023136"/>
    </source>
</evidence>
<feature type="compositionally biased region" description="Low complexity" evidence="5">
    <location>
        <begin position="344"/>
        <end position="357"/>
    </location>
</feature>
<dbReference type="GO" id="GO:0016491">
    <property type="term" value="F:oxidoreductase activity"/>
    <property type="evidence" value="ECO:0007669"/>
    <property type="project" value="InterPro"/>
</dbReference>
<dbReference type="Pfam" id="PF04116">
    <property type="entry name" value="FA_hydroxylase"/>
    <property type="match status" value="1"/>
</dbReference>
<dbReference type="AlphaFoldDB" id="A0A9P6NF54"/>
<organism evidence="7 8">
    <name type="scientific">Cronartium quercuum f. sp. fusiforme G11</name>
    <dbReference type="NCBI Taxonomy" id="708437"/>
    <lineage>
        <taxon>Eukaryota</taxon>
        <taxon>Fungi</taxon>
        <taxon>Dikarya</taxon>
        <taxon>Basidiomycota</taxon>
        <taxon>Pucciniomycotina</taxon>
        <taxon>Pucciniomycetes</taxon>
        <taxon>Pucciniales</taxon>
        <taxon>Coleosporiaceae</taxon>
        <taxon>Cronartium</taxon>
    </lineage>
</organism>
<dbReference type="Proteomes" id="UP000886653">
    <property type="component" value="Unassembled WGS sequence"/>
</dbReference>
<comment type="caution">
    <text evidence="7">The sequence shown here is derived from an EMBL/GenBank/DDBJ whole genome shotgun (WGS) entry which is preliminary data.</text>
</comment>
<keyword evidence="4" id="KW-0472">Membrane</keyword>